<dbReference type="PIRSF" id="PIRSF001434">
    <property type="entry name" value="CGS"/>
    <property type="match status" value="1"/>
</dbReference>
<evidence type="ECO:0000256" key="9">
    <source>
        <dbReference type="PIRSR" id="PIRSR001434-2"/>
    </source>
</evidence>
<dbReference type="GO" id="GO:0005737">
    <property type="term" value="C:cytoplasm"/>
    <property type="evidence" value="ECO:0007669"/>
    <property type="project" value="TreeGrafter"/>
</dbReference>
<keyword evidence="5 9" id="KW-0663">Pyridoxal phosphate</keyword>
<dbReference type="InterPro" id="IPR015422">
    <property type="entry name" value="PyrdxlP-dep_Trfase_small"/>
</dbReference>
<dbReference type="GO" id="GO:0030170">
    <property type="term" value="F:pyridoxal phosphate binding"/>
    <property type="evidence" value="ECO:0007669"/>
    <property type="project" value="InterPro"/>
</dbReference>
<dbReference type="GO" id="GO:0071266">
    <property type="term" value="P:'de novo' L-methionine biosynthetic process"/>
    <property type="evidence" value="ECO:0007669"/>
    <property type="project" value="InterPro"/>
</dbReference>
<keyword evidence="4" id="KW-0028">Amino-acid biosynthesis</keyword>
<dbReference type="PANTHER" id="PTHR11808">
    <property type="entry name" value="TRANS-SULFURATION ENZYME FAMILY MEMBER"/>
    <property type="match status" value="1"/>
</dbReference>
<organism evidence="11 12">
    <name type="scientific">Starmerella bacillaris</name>
    <name type="common">Yeast</name>
    <name type="synonym">Candida zemplinina</name>
    <dbReference type="NCBI Taxonomy" id="1247836"/>
    <lineage>
        <taxon>Eukaryota</taxon>
        <taxon>Fungi</taxon>
        <taxon>Dikarya</taxon>
        <taxon>Ascomycota</taxon>
        <taxon>Saccharomycotina</taxon>
        <taxon>Dipodascomycetes</taxon>
        <taxon>Dipodascales</taxon>
        <taxon>Trichomonascaceae</taxon>
        <taxon>Starmerella</taxon>
    </lineage>
</organism>
<evidence type="ECO:0000256" key="4">
    <source>
        <dbReference type="ARBA" id="ARBA00022605"/>
    </source>
</evidence>
<dbReference type="GO" id="GO:0019346">
    <property type="term" value="P:transsulfuration"/>
    <property type="evidence" value="ECO:0007669"/>
    <property type="project" value="InterPro"/>
</dbReference>
<evidence type="ECO:0000256" key="6">
    <source>
        <dbReference type="ARBA" id="ARBA00023167"/>
    </source>
</evidence>
<sequence>MYDIETELVNVSFKDQHNPASMPLYQTATFHLEDLNTESQYDYTRSGNPTRTALQTHLAKIMGNAHAAFAVSTGMSALDVISRLLNPGDEVIAGLDMYGGSSRFLTYLTESIHITSHNVDTTKVDDVVNQVNEKTKIILLESPTNPGMQICDIRTIAKAAKEKNSNVIIVVDNTMMSPLNMNPFELGADIWYESATKYLSGHHDMMGGVIALKCPKLADKIYYIINMNGAGMAPFDSWLLLRGLKTLGVRFDRQQENAIAVANFLKKIAPKVKTPKFEVLYPGLEDSEGYEIFKSMSKGPAAVLSFRTHDVALSEKIVHATKIFEISVSFGAVNSLISLPCKMSHASIDPAIRKARGFPEDIIRLCIGIESSKDLVEDLHQAFITAGVLEE</sequence>
<evidence type="ECO:0000313" key="12">
    <source>
        <dbReference type="Proteomes" id="UP001362899"/>
    </source>
</evidence>
<keyword evidence="12" id="KW-1185">Reference proteome</keyword>
<evidence type="ECO:0000256" key="5">
    <source>
        <dbReference type="ARBA" id="ARBA00022898"/>
    </source>
</evidence>
<dbReference type="InterPro" id="IPR015424">
    <property type="entry name" value="PyrdxlP-dep_Trfase"/>
</dbReference>
<evidence type="ECO:0000256" key="1">
    <source>
        <dbReference type="ARBA" id="ARBA00001933"/>
    </source>
</evidence>
<dbReference type="InterPro" id="IPR054542">
    <property type="entry name" value="Cys_met_metab_PP"/>
</dbReference>
<dbReference type="Proteomes" id="UP001362899">
    <property type="component" value="Unassembled WGS sequence"/>
</dbReference>
<dbReference type="AlphaFoldDB" id="A0AAV5RKJ4"/>
<evidence type="ECO:0000313" key="11">
    <source>
        <dbReference type="EMBL" id="GMM51945.1"/>
    </source>
</evidence>
<feature type="modified residue" description="N6-(pyridoxal phosphate)lysine" evidence="9">
    <location>
        <position position="197"/>
    </location>
</feature>
<comment type="caution">
    <text evidence="11">The sequence shown here is derived from an EMBL/GenBank/DDBJ whole genome shotgun (WGS) entry which is preliminary data.</text>
</comment>
<keyword evidence="7" id="KW-0456">Lyase</keyword>
<name>A0AAV5RKJ4_STABA</name>
<dbReference type="Gene3D" id="3.90.1150.10">
    <property type="entry name" value="Aspartate Aminotransferase, domain 1"/>
    <property type="match status" value="1"/>
</dbReference>
<dbReference type="InterPro" id="IPR000277">
    <property type="entry name" value="Cys/Met-Metab_PyrdxlP-dep_enz"/>
</dbReference>
<dbReference type="EMBL" id="BTGC01000008">
    <property type="protein sequence ID" value="GMM51945.1"/>
    <property type="molecule type" value="Genomic_DNA"/>
</dbReference>
<evidence type="ECO:0000256" key="2">
    <source>
        <dbReference type="ARBA" id="ARBA00009077"/>
    </source>
</evidence>
<dbReference type="Gene3D" id="3.40.640.10">
    <property type="entry name" value="Type I PLP-dependent aspartate aminotransferase-like (Major domain)"/>
    <property type="match status" value="1"/>
</dbReference>
<comment type="cofactor">
    <cofactor evidence="1 10">
        <name>pyridoxal 5'-phosphate</name>
        <dbReference type="ChEBI" id="CHEBI:597326"/>
    </cofactor>
</comment>
<dbReference type="PANTHER" id="PTHR11808:SF50">
    <property type="entry name" value="CYSTATHIONINE BETA-LYASE"/>
    <property type="match status" value="1"/>
</dbReference>
<dbReference type="Pfam" id="PF01053">
    <property type="entry name" value="Cys_Met_Meta_PP"/>
    <property type="match status" value="1"/>
</dbReference>
<dbReference type="EC" id="4.4.1.13" evidence="3"/>
<evidence type="ECO:0000256" key="8">
    <source>
        <dbReference type="ARBA" id="ARBA00047213"/>
    </source>
</evidence>
<evidence type="ECO:0000256" key="10">
    <source>
        <dbReference type="RuleBase" id="RU362118"/>
    </source>
</evidence>
<dbReference type="InterPro" id="IPR006238">
    <property type="entry name" value="Cys_b_lyase_euk"/>
</dbReference>
<gene>
    <name evidence="11" type="ORF">DASB73_029080</name>
</gene>
<dbReference type="FunFam" id="3.40.640.10:FF:000009">
    <property type="entry name" value="Cystathionine gamma-synthase homolog"/>
    <property type="match status" value="1"/>
</dbReference>
<evidence type="ECO:0000256" key="3">
    <source>
        <dbReference type="ARBA" id="ARBA00012224"/>
    </source>
</evidence>
<dbReference type="SUPFAM" id="SSF53383">
    <property type="entry name" value="PLP-dependent transferases"/>
    <property type="match status" value="1"/>
</dbReference>
<dbReference type="InterPro" id="IPR015421">
    <property type="entry name" value="PyrdxlP-dep_Trfase_major"/>
</dbReference>
<dbReference type="GO" id="GO:0047804">
    <property type="term" value="F:cysteine-S-conjugate beta-lyase activity"/>
    <property type="evidence" value="ECO:0007669"/>
    <property type="project" value="UniProtKB-EC"/>
</dbReference>
<evidence type="ECO:0000256" key="7">
    <source>
        <dbReference type="ARBA" id="ARBA00023239"/>
    </source>
</evidence>
<proteinExistence type="inferred from homology"/>
<keyword evidence="6" id="KW-0486">Methionine biosynthesis</keyword>
<accession>A0AAV5RKJ4</accession>
<reference evidence="11 12" key="1">
    <citation type="journal article" date="2023" name="Elife">
        <title>Identification of key yeast species and microbe-microbe interactions impacting larval growth of Drosophila in the wild.</title>
        <authorList>
            <person name="Mure A."/>
            <person name="Sugiura Y."/>
            <person name="Maeda R."/>
            <person name="Honda K."/>
            <person name="Sakurai N."/>
            <person name="Takahashi Y."/>
            <person name="Watada M."/>
            <person name="Katoh T."/>
            <person name="Gotoh A."/>
            <person name="Gotoh Y."/>
            <person name="Taniguchi I."/>
            <person name="Nakamura K."/>
            <person name="Hayashi T."/>
            <person name="Katayama T."/>
            <person name="Uemura T."/>
            <person name="Hattori Y."/>
        </authorList>
    </citation>
    <scope>NUCLEOTIDE SEQUENCE [LARGE SCALE GENOMIC DNA]</scope>
    <source>
        <strain evidence="11 12">SB-73</strain>
    </source>
</reference>
<dbReference type="PROSITE" id="PS00868">
    <property type="entry name" value="CYS_MET_METAB_PP"/>
    <property type="match status" value="1"/>
</dbReference>
<dbReference type="NCBIfam" id="TIGR01329">
    <property type="entry name" value="cysta_beta_ly_E"/>
    <property type="match status" value="1"/>
</dbReference>
<protein>
    <recommendedName>
        <fullName evidence="3">cysteine-S-conjugate beta-lyase</fullName>
        <ecNumber evidence="3">4.4.1.13</ecNumber>
    </recommendedName>
    <alternativeName>
        <fullName evidence="8">Cysteine-S-conjugate beta-lyase</fullName>
    </alternativeName>
</protein>
<comment type="similarity">
    <text evidence="2 10">Belongs to the trans-sulfuration enzymes family.</text>
</comment>